<accession>A0A975AZT3</accession>
<sequence>MIYQISLFQPYSSNISTQFIKSQKLFMTNSGVFSHLLDISSADELINSVHKGDAVETFVYSELLKHIS</sequence>
<evidence type="ECO:0000259" key="1">
    <source>
        <dbReference type="Pfam" id="PF13635"/>
    </source>
</evidence>
<organism evidence="2 3">
    <name type="scientific">Sulfurimonas aquatica</name>
    <dbReference type="NCBI Taxonomy" id="2672570"/>
    <lineage>
        <taxon>Bacteria</taxon>
        <taxon>Pseudomonadati</taxon>
        <taxon>Campylobacterota</taxon>
        <taxon>Epsilonproteobacteria</taxon>
        <taxon>Campylobacterales</taxon>
        <taxon>Sulfurimonadaceae</taxon>
        <taxon>Sulfurimonas</taxon>
    </lineage>
</organism>
<evidence type="ECO:0000313" key="2">
    <source>
        <dbReference type="EMBL" id="QSZ41614.1"/>
    </source>
</evidence>
<reference evidence="2" key="2">
    <citation type="submission" date="2021-04" db="EMBL/GenBank/DDBJ databases">
        <title>Isolation and characterization of a novel species of the genus Sulfurimonas.</title>
        <authorList>
            <person name="Fukui M."/>
        </authorList>
    </citation>
    <scope>NUCLEOTIDE SEQUENCE</scope>
    <source>
        <strain evidence="2">H1576</strain>
    </source>
</reference>
<dbReference type="KEGG" id="saqt:GJV85_05675"/>
<name>A0A975AZT3_9BACT</name>
<dbReference type="Pfam" id="PF13635">
    <property type="entry name" value="DUF4143"/>
    <property type="match status" value="1"/>
</dbReference>
<gene>
    <name evidence="2" type="ORF">GJV85_05675</name>
</gene>
<dbReference type="Proteomes" id="UP000671852">
    <property type="component" value="Chromosome"/>
</dbReference>
<dbReference type="EMBL" id="CP046072">
    <property type="protein sequence ID" value="QSZ41614.1"/>
    <property type="molecule type" value="Genomic_DNA"/>
</dbReference>
<dbReference type="AlphaFoldDB" id="A0A975AZT3"/>
<evidence type="ECO:0000313" key="3">
    <source>
        <dbReference type="Proteomes" id="UP000671852"/>
    </source>
</evidence>
<reference evidence="2" key="1">
    <citation type="submission" date="2019-11" db="EMBL/GenBank/DDBJ databases">
        <authorList>
            <person name="Kojima H."/>
        </authorList>
    </citation>
    <scope>NUCLEOTIDE SEQUENCE</scope>
    <source>
        <strain evidence="2">H1576</strain>
    </source>
</reference>
<protein>
    <submittedName>
        <fullName evidence="2">DUF4143 domain-containing protein</fullName>
    </submittedName>
</protein>
<feature type="domain" description="DUF4143" evidence="1">
    <location>
        <begin position="2"/>
        <end position="66"/>
    </location>
</feature>
<keyword evidence="3" id="KW-1185">Reference proteome</keyword>
<dbReference type="InterPro" id="IPR025420">
    <property type="entry name" value="DUF4143"/>
</dbReference>
<proteinExistence type="predicted"/>